<evidence type="ECO:0000313" key="3">
    <source>
        <dbReference type="Proteomes" id="UP001150941"/>
    </source>
</evidence>
<feature type="region of interest" description="Disordered" evidence="1">
    <location>
        <begin position="158"/>
        <end position="177"/>
    </location>
</feature>
<feature type="compositionally biased region" description="Basic and acidic residues" evidence="1">
    <location>
        <begin position="158"/>
        <end position="170"/>
    </location>
</feature>
<proteinExistence type="predicted"/>
<organism evidence="2 3">
    <name type="scientific">Penicillium chermesinum</name>
    <dbReference type="NCBI Taxonomy" id="63820"/>
    <lineage>
        <taxon>Eukaryota</taxon>
        <taxon>Fungi</taxon>
        <taxon>Dikarya</taxon>
        <taxon>Ascomycota</taxon>
        <taxon>Pezizomycotina</taxon>
        <taxon>Eurotiomycetes</taxon>
        <taxon>Eurotiomycetidae</taxon>
        <taxon>Eurotiales</taxon>
        <taxon>Aspergillaceae</taxon>
        <taxon>Penicillium</taxon>
    </lineage>
</organism>
<evidence type="ECO:0000256" key="1">
    <source>
        <dbReference type="SAM" id="MobiDB-lite"/>
    </source>
</evidence>
<dbReference type="RefSeq" id="XP_058332573.1">
    <property type="nucleotide sequence ID" value="XM_058473570.1"/>
</dbReference>
<dbReference type="Proteomes" id="UP001150941">
    <property type="component" value="Unassembled WGS sequence"/>
</dbReference>
<dbReference type="OrthoDB" id="3862662at2759"/>
<name>A0A9W9P896_9EURO</name>
<dbReference type="EMBL" id="JAPQKS010000003">
    <property type="protein sequence ID" value="KAJ5239654.1"/>
    <property type="molecule type" value="Genomic_DNA"/>
</dbReference>
<keyword evidence="3" id="KW-1185">Reference proteome</keyword>
<dbReference type="GeneID" id="83200873"/>
<feature type="region of interest" description="Disordered" evidence="1">
    <location>
        <begin position="91"/>
        <end position="110"/>
    </location>
</feature>
<dbReference type="AlphaFoldDB" id="A0A9W9P896"/>
<gene>
    <name evidence="2" type="ORF">N7468_004273</name>
</gene>
<evidence type="ECO:0000313" key="2">
    <source>
        <dbReference type="EMBL" id="KAJ5239654.1"/>
    </source>
</evidence>
<sequence>MCLSRSGGLPLGYLNQLERRLAETEAALYGALVTLREMQPTSVIQASAKQDSAAKSARMNEWSRLPLRNWSDMERWQIAVSDHFSLEQISAETPNTNSSSTNAGPGPLHSTLGDVVASGTEMESSMHPRESVVMPGPTSSRIEAHGVLAADQFGHESDVTRQSTRAEELSRSSTLYF</sequence>
<comment type="caution">
    <text evidence="2">The sequence shown here is derived from an EMBL/GenBank/DDBJ whole genome shotgun (WGS) entry which is preliminary data.</text>
</comment>
<reference evidence="2" key="1">
    <citation type="submission" date="2022-11" db="EMBL/GenBank/DDBJ databases">
        <authorList>
            <person name="Petersen C."/>
        </authorList>
    </citation>
    <scope>NUCLEOTIDE SEQUENCE</scope>
    <source>
        <strain evidence="2">IBT 19713</strain>
    </source>
</reference>
<feature type="compositionally biased region" description="Polar residues" evidence="1">
    <location>
        <begin position="91"/>
        <end position="103"/>
    </location>
</feature>
<accession>A0A9W9P896</accession>
<protein>
    <submittedName>
        <fullName evidence="2">Uncharacterized protein</fullName>
    </submittedName>
</protein>
<reference evidence="2" key="2">
    <citation type="journal article" date="2023" name="IMA Fungus">
        <title>Comparative genomic study of the Penicillium genus elucidates a diverse pangenome and 15 lateral gene transfer events.</title>
        <authorList>
            <person name="Petersen C."/>
            <person name="Sorensen T."/>
            <person name="Nielsen M.R."/>
            <person name="Sondergaard T.E."/>
            <person name="Sorensen J.L."/>
            <person name="Fitzpatrick D.A."/>
            <person name="Frisvad J.C."/>
            <person name="Nielsen K.L."/>
        </authorList>
    </citation>
    <scope>NUCLEOTIDE SEQUENCE</scope>
    <source>
        <strain evidence="2">IBT 19713</strain>
    </source>
</reference>